<feature type="compositionally biased region" description="Low complexity" evidence="1">
    <location>
        <begin position="353"/>
        <end position="365"/>
    </location>
</feature>
<evidence type="ECO:0000256" key="1">
    <source>
        <dbReference type="SAM" id="MobiDB-lite"/>
    </source>
</evidence>
<proteinExistence type="predicted"/>
<evidence type="ECO:0000313" key="2">
    <source>
        <dbReference type="EMBL" id="JAG75411.1"/>
    </source>
</evidence>
<organism evidence="2">
    <name type="scientific">Fopius arisanus</name>
    <dbReference type="NCBI Taxonomy" id="64838"/>
    <lineage>
        <taxon>Eukaryota</taxon>
        <taxon>Metazoa</taxon>
        <taxon>Ecdysozoa</taxon>
        <taxon>Arthropoda</taxon>
        <taxon>Hexapoda</taxon>
        <taxon>Insecta</taxon>
        <taxon>Pterygota</taxon>
        <taxon>Neoptera</taxon>
        <taxon>Endopterygota</taxon>
        <taxon>Hymenoptera</taxon>
        <taxon>Apocrita</taxon>
        <taxon>Ichneumonoidea</taxon>
        <taxon>Braconidae</taxon>
        <taxon>Opiinae</taxon>
        <taxon>Fopius</taxon>
    </lineage>
</organism>
<feature type="region of interest" description="Disordered" evidence="1">
    <location>
        <begin position="55"/>
        <end position="119"/>
    </location>
</feature>
<reference evidence="2" key="1">
    <citation type="submission" date="2015-01" db="EMBL/GenBank/DDBJ databases">
        <title>Transcriptome Assembly of Fopius arisanus.</title>
        <authorList>
            <person name="Geib S."/>
        </authorList>
    </citation>
    <scope>NUCLEOTIDE SEQUENCE</scope>
</reference>
<protein>
    <submittedName>
        <fullName evidence="2">VCPIP1 protein</fullName>
    </submittedName>
</protein>
<dbReference type="PANTHER" id="PTHR34239">
    <property type="entry name" value="APPLE DOMAIN-CONTAINING PROTEIN"/>
    <property type="match status" value="1"/>
</dbReference>
<feature type="region of interest" description="Disordered" evidence="1">
    <location>
        <begin position="320"/>
        <end position="388"/>
    </location>
</feature>
<dbReference type="EMBL" id="GBYB01005644">
    <property type="protein sequence ID" value="JAG75411.1"/>
    <property type="molecule type" value="Transcribed_RNA"/>
</dbReference>
<dbReference type="PANTHER" id="PTHR34239:SF2">
    <property type="entry name" value="TRANSPOSABLE ELEMENT P TRANSPOSASE_THAP9 CONSERVED DOMAIN-CONTAINING PROTEIN"/>
    <property type="match status" value="1"/>
</dbReference>
<gene>
    <name evidence="2" type="primary">VCPIP1</name>
    <name evidence="2" type="ORF">g.36655</name>
</gene>
<dbReference type="AlphaFoldDB" id="A0A0C9QPS9"/>
<accession>A0A0C9QPS9</accession>
<name>A0A0C9QPS9_9HYME</name>
<feature type="compositionally biased region" description="Basic and acidic residues" evidence="1">
    <location>
        <begin position="58"/>
        <end position="70"/>
    </location>
</feature>
<sequence length="388" mass="42632">ASGSHAFSIEFFILRYFYLIMGKHKKRKHEDRDEKAEILRKIQKLNVQVQRLFAQPPDDAHENKENHDVENSTAPEASDTRKNGGNTGVSVTSNTCAPDASVPETCSPSEASQGTTPIETGPVVVDLEDASSLDPDLLEVLGADPSKPQELEISLQGELATRWAVWLTKPLEKEALDKLTERYPRTSSKCQFEAPKLNPEILAISTDALIQRDKKFCASQNLAGSALVALGAAVSNLLEHDEIDKLDLLQKLCDAGKLMTQVHRGYSSTRRAFISPSLNKQVRDALEATSPDQQLYGSNLSDKVKEVKTLSKLSQDLKVAPAPLKKQNNLNPKGPLVKFRRPQAGTKPRGKPRVSNSGSSSFSNPRSRHPNRQMPASSVPDKAQEAKK</sequence>
<feature type="compositionally biased region" description="Polar residues" evidence="1">
    <location>
        <begin position="104"/>
        <end position="118"/>
    </location>
</feature>
<feature type="non-terminal residue" evidence="2">
    <location>
        <position position="1"/>
    </location>
</feature>